<name>A0A2C9LSZ0_BIOGL</name>
<dbReference type="InterPro" id="IPR012338">
    <property type="entry name" value="Beta-lactam/transpept-like"/>
</dbReference>
<dbReference type="PANTHER" id="PTHR46825:SF15">
    <property type="entry name" value="BETA-LACTAMASE-RELATED DOMAIN-CONTAINING PROTEIN"/>
    <property type="match status" value="1"/>
</dbReference>
<protein>
    <recommendedName>
        <fullName evidence="1">Beta-lactamase-related domain-containing protein</fullName>
    </recommendedName>
</protein>
<gene>
    <name evidence="2" type="primary">106074892</name>
</gene>
<dbReference type="PANTHER" id="PTHR46825">
    <property type="entry name" value="D-ALANYL-D-ALANINE-CARBOXYPEPTIDASE/ENDOPEPTIDASE AMPH"/>
    <property type="match status" value="1"/>
</dbReference>
<dbReference type="VEuPathDB" id="VectorBase:BGLAX_044593"/>
<dbReference type="VEuPathDB" id="VectorBase:BGLB034560"/>
<proteinExistence type="predicted"/>
<dbReference type="AlphaFoldDB" id="A0A2C9LSZ0"/>
<dbReference type="KEGG" id="bgt:106074892"/>
<feature type="domain" description="Beta-lactamase-related" evidence="1">
    <location>
        <begin position="100"/>
        <end position="425"/>
    </location>
</feature>
<evidence type="ECO:0000313" key="2">
    <source>
        <dbReference type="EnsemblMetazoa" id="BGLB034560-PA"/>
    </source>
</evidence>
<dbReference type="Pfam" id="PF00144">
    <property type="entry name" value="Beta-lactamase"/>
    <property type="match status" value="1"/>
</dbReference>
<dbReference type="InterPro" id="IPR001466">
    <property type="entry name" value="Beta-lactam-related"/>
</dbReference>
<dbReference type="InterPro" id="IPR050491">
    <property type="entry name" value="AmpC-like"/>
</dbReference>
<sequence>MLHQMPKQCVSCNRLLSTCTPIDSTCIPSTNCVPKHQVNEIVLSCLFLETMWARSRTFFFTVTLMYVTLFHSCCSQEDVVEFDQEDVDRVVLESFNCHENPALAVAVVKDGKVLLSRGYGTFGKDTNKPVSNSSVFGVASLTKGFTSTVFLKLLLEKTNLTVNSPIRKLLGDEFQMVDQVRTQEASFADLLAHKMGIPDNNMLRFDPNFTRENLLKRLPYMNSSGTFRANYYYSNMMYGLVARLTELLGNSSWEQLVTEQLLRPLGMDSSTFASVADFNREDIVTAYEKLDSNFVKVHPEFSRRWAQLPGSGSFMTSANDMAKWMNFHLSGGRNSQGDAVVPEKVLTEINQPRFYAGNELCKEIDLTQFPLSCSDNIFCFGLRSGHYRGYQRLTHTGSTRGYRAVVSLLPTHKVGVFLALTNKDDLFKYRNPLLMYLTDRALGFRSWLNISTICSYPKPWKNTSSPSNQTGLVDYQLHHEYSIYEGTYFNTLYGSLTIHYNKSLSSLEMNYGWGRWTLKPISSGAAQQFHAQGLDINQVYNTKPISFLYSDPGTIRAINATGFVPLQPPIFDKMASSLNSSSQIVHGILEHLLLMTLLLCLMNV</sequence>
<dbReference type="Proteomes" id="UP000076420">
    <property type="component" value="Unassembled WGS sequence"/>
</dbReference>
<dbReference type="RefSeq" id="XP_013091230.2">
    <property type="nucleotide sequence ID" value="XM_013235776.2"/>
</dbReference>
<accession>A0A2C9LSZ0</accession>
<dbReference type="SUPFAM" id="SSF56601">
    <property type="entry name" value="beta-lactamase/transpeptidase-like"/>
    <property type="match status" value="1"/>
</dbReference>
<dbReference type="STRING" id="6526.A0A2C9LSZ0"/>
<dbReference type="OrthoDB" id="5946976at2759"/>
<evidence type="ECO:0000313" key="3">
    <source>
        <dbReference type="Proteomes" id="UP000076420"/>
    </source>
</evidence>
<dbReference type="EnsemblMetazoa" id="BGLB034560-RA">
    <property type="protein sequence ID" value="BGLB034560-PA"/>
    <property type="gene ID" value="BGLB034560"/>
</dbReference>
<organism evidence="2 3">
    <name type="scientific">Biomphalaria glabrata</name>
    <name type="common">Bloodfluke planorb</name>
    <name type="synonym">Freshwater snail</name>
    <dbReference type="NCBI Taxonomy" id="6526"/>
    <lineage>
        <taxon>Eukaryota</taxon>
        <taxon>Metazoa</taxon>
        <taxon>Spiralia</taxon>
        <taxon>Lophotrochozoa</taxon>
        <taxon>Mollusca</taxon>
        <taxon>Gastropoda</taxon>
        <taxon>Heterobranchia</taxon>
        <taxon>Euthyneura</taxon>
        <taxon>Panpulmonata</taxon>
        <taxon>Hygrophila</taxon>
        <taxon>Lymnaeoidea</taxon>
        <taxon>Planorbidae</taxon>
        <taxon>Biomphalaria</taxon>
    </lineage>
</organism>
<dbReference type="Gene3D" id="3.40.710.10">
    <property type="entry name" value="DD-peptidase/beta-lactamase superfamily"/>
    <property type="match status" value="1"/>
</dbReference>
<evidence type="ECO:0000259" key="1">
    <source>
        <dbReference type="Pfam" id="PF00144"/>
    </source>
</evidence>
<reference evidence="2" key="1">
    <citation type="submission" date="2020-05" db="UniProtKB">
        <authorList>
            <consortium name="EnsemblMetazoa"/>
        </authorList>
    </citation>
    <scope>IDENTIFICATION</scope>
    <source>
        <strain evidence="2">BB02</strain>
    </source>
</reference>